<accession>K8EC07</accession>
<feature type="region of interest" description="Disordered" evidence="2">
    <location>
        <begin position="1"/>
        <end position="32"/>
    </location>
</feature>
<organism evidence="4 5">
    <name type="scientific">Bathycoccus prasinos</name>
    <dbReference type="NCBI Taxonomy" id="41875"/>
    <lineage>
        <taxon>Eukaryota</taxon>
        <taxon>Viridiplantae</taxon>
        <taxon>Chlorophyta</taxon>
        <taxon>Mamiellophyceae</taxon>
        <taxon>Mamiellales</taxon>
        <taxon>Bathycoccaceae</taxon>
        <taxon>Bathycoccus</taxon>
    </lineage>
</organism>
<keyword evidence="3" id="KW-0812">Transmembrane</keyword>
<feature type="coiled-coil region" evidence="1">
    <location>
        <begin position="557"/>
        <end position="584"/>
    </location>
</feature>
<keyword evidence="5" id="KW-1185">Reference proteome</keyword>
<name>K8EC07_9CHLO</name>
<evidence type="ECO:0000256" key="2">
    <source>
        <dbReference type="SAM" id="MobiDB-lite"/>
    </source>
</evidence>
<feature type="transmembrane region" description="Helical" evidence="3">
    <location>
        <begin position="582"/>
        <end position="605"/>
    </location>
</feature>
<evidence type="ECO:0000313" key="5">
    <source>
        <dbReference type="Proteomes" id="UP000198341"/>
    </source>
</evidence>
<reference evidence="4 5" key="1">
    <citation type="submission" date="2011-10" db="EMBL/GenBank/DDBJ databases">
        <authorList>
            <person name="Genoscope - CEA"/>
        </authorList>
    </citation>
    <scope>NUCLEOTIDE SEQUENCE [LARGE SCALE GENOMIC DNA]</scope>
    <source>
        <strain evidence="4 5">RCC 1105</strain>
    </source>
</reference>
<dbReference type="GeneID" id="19016850"/>
<feature type="transmembrane region" description="Helical" evidence="3">
    <location>
        <begin position="40"/>
        <end position="60"/>
    </location>
</feature>
<evidence type="ECO:0000313" key="4">
    <source>
        <dbReference type="EMBL" id="CCO15409.1"/>
    </source>
</evidence>
<dbReference type="STRING" id="41875.K8EC07"/>
<dbReference type="eggNOG" id="ENOG502SQ4T">
    <property type="taxonomic scope" value="Eukaryota"/>
</dbReference>
<dbReference type="KEGG" id="bpg:Bathy03g03130"/>
<keyword evidence="3" id="KW-0472">Membrane</keyword>
<dbReference type="OrthoDB" id="8178002at2759"/>
<feature type="compositionally biased region" description="Polar residues" evidence="2">
    <location>
        <begin position="1"/>
        <end position="14"/>
    </location>
</feature>
<dbReference type="RefSeq" id="XP_007513972.1">
    <property type="nucleotide sequence ID" value="XM_007513910.1"/>
</dbReference>
<evidence type="ECO:0000256" key="3">
    <source>
        <dbReference type="SAM" id="Phobius"/>
    </source>
</evidence>
<protein>
    <submittedName>
        <fullName evidence="4">Uncharacterized protein</fullName>
    </submittedName>
</protein>
<gene>
    <name evidence="4" type="ORF">Bathy03g03130</name>
</gene>
<keyword evidence="1" id="KW-0175">Coiled coil</keyword>
<dbReference type="EMBL" id="FO082276">
    <property type="protein sequence ID" value="CCO15409.1"/>
    <property type="molecule type" value="Genomic_DNA"/>
</dbReference>
<dbReference type="Proteomes" id="UP000198341">
    <property type="component" value="Chromosome 3"/>
</dbReference>
<evidence type="ECO:0000256" key="1">
    <source>
        <dbReference type="SAM" id="Coils"/>
    </source>
</evidence>
<proteinExistence type="predicted"/>
<keyword evidence="3" id="KW-1133">Transmembrane helix</keyword>
<feature type="transmembrane region" description="Helical" evidence="3">
    <location>
        <begin position="500"/>
        <end position="528"/>
    </location>
</feature>
<sequence>MMINRNKQTQTDANNNRKRTLQNVEKKRTKRTRENVKKSYLTVVLAILAYRFFVFAGNAITGNASQLAVNELEANLRELNGTGLLARTRMEDAEKQIAKLKGKRRGNRTPQFVTDFMSLDEKYEIRFTLRDRTRRGCRRALETANRVGIEKVSDVPMKTPRMAYDLVFGTMRKTFVLRSFADGLESFLIDVYGSVILVRQLTVDRLLFEKMNAEVYFDKIRTSMKENKEKNMESMFHSTIGKMIVLAIDTFTKAKSNAYAFCAYVERFENVATPEPPSKRTCEKEKIALETANRLSPFADSLPVFDRTFGAWTAKCSSRCSEGFQSRVDCNGDVELRRCKGEETYGCDGVCGSGAKLDCAGACQGEAVVDTCGVCGGSNRSIGCDGVCFSPVVLDDKGMCCFTEDLEVHDTTLTKKCSRTHEEATLAKQKKMEEEAEEKRKSKPNSFKELVMQFRDAKTKQRAAYSNFFRLLVAIRITCEIASKKVGRSIAKVMRGHFKAILFVFNIFFGSYMRSFVGFLVIMLVAVVTVDRLFTLGVVERTLDKSKTAQMLANRSKLKSIEDIKKLERKLESFKKEAKTKIGTLFAVLVRIFDIVLAKSIVLFWKLKNALEEFYDATDLAKKRRRRKNEPPHSPPRS</sequence>
<dbReference type="AlphaFoldDB" id="K8EC07"/>